<dbReference type="EMBL" id="AACS02000007">
    <property type="protein sequence ID" value="EAU90099.2"/>
    <property type="molecule type" value="Genomic_DNA"/>
</dbReference>
<protein>
    <submittedName>
        <fullName evidence="2">Uncharacterized protein</fullName>
    </submittedName>
</protein>
<dbReference type="OMA" id="DMYVAQR"/>
<dbReference type="GeneID" id="6008244"/>
<dbReference type="InParanoid" id="A8NAB6"/>
<gene>
    <name evidence="2" type="ORF">CC1G_08372</name>
</gene>
<dbReference type="STRING" id="240176.A8NAB6"/>
<name>A8NAB6_COPC7</name>
<keyword evidence="3" id="KW-1185">Reference proteome</keyword>
<dbReference type="OrthoDB" id="2559662at2759"/>
<dbReference type="Gene3D" id="3.40.50.11350">
    <property type="match status" value="1"/>
</dbReference>
<dbReference type="VEuPathDB" id="FungiDB:CC1G_08372"/>
<dbReference type="RefSeq" id="XP_001831768.2">
    <property type="nucleotide sequence ID" value="XM_001831716.2"/>
</dbReference>
<organism evidence="2 3">
    <name type="scientific">Coprinopsis cinerea (strain Okayama-7 / 130 / ATCC MYA-4618 / FGSC 9003)</name>
    <name type="common">Inky cap fungus</name>
    <name type="synonym">Hormographiella aspergillata</name>
    <dbReference type="NCBI Taxonomy" id="240176"/>
    <lineage>
        <taxon>Eukaryota</taxon>
        <taxon>Fungi</taxon>
        <taxon>Dikarya</taxon>
        <taxon>Basidiomycota</taxon>
        <taxon>Agaricomycotina</taxon>
        <taxon>Agaricomycetes</taxon>
        <taxon>Agaricomycetidae</taxon>
        <taxon>Agaricales</taxon>
        <taxon>Agaricineae</taxon>
        <taxon>Psathyrellaceae</taxon>
        <taxon>Coprinopsis</taxon>
    </lineage>
</organism>
<dbReference type="eggNOG" id="ENOG502SJW6">
    <property type="taxonomic scope" value="Eukaryota"/>
</dbReference>
<accession>A8NAB6</accession>
<dbReference type="AlphaFoldDB" id="A8NAB6"/>
<evidence type="ECO:0000313" key="2">
    <source>
        <dbReference type="EMBL" id="EAU90099.2"/>
    </source>
</evidence>
<dbReference type="Proteomes" id="UP000001861">
    <property type="component" value="Unassembled WGS sequence"/>
</dbReference>
<keyword evidence="1" id="KW-0732">Signal</keyword>
<reference evidence="2 3" key="1">
    <citation type="journal article" date="2010" name="Proc. Natl. Acad. Sci. U.S.A.">
        <title>Insights into evolution of multicellular fungi from the assembled chromosomes of the mushroom Coprinopsis cinerea (Coprinus cinereus).</title>
        <authorList>
            <person name="Stajich J.E."/>
            <person name="Wilke S.K."/>
            <person name="Ahren D."/>
            <person name="Au C.H."/>
            <person name="Birren B.W."/>
            <person name="Borodovsky M."/>
            <person name="Burns C."/>
            <person name="Canback B."/>
            <person name="Casselton L.A."/>
            <person name="Cheng C.K."/>
            <person name="Deng J."/>
            <person name="Dietrich F.S."/>
            <person name="Fargo D.C."/>
            <person name="Farman M.L."/>
            <person name="Gathman A.C."/>
            <person name="Goldberg J."/>
            <person name="Guigo R."/>
            <person name="Hoegger P.J."/>
            <person name="Hooker J.B."/>
            <person name="Huggins A."/>
            <person name="James T.Y."/>
            <person name="Kamada T."/>
            <person name="Kilaru S."/>
            <person name="Kodira C."/>
            <person name="Kues U."/>
            <person name="Kupfer D."/>
            <person name="Kwan H.S."/>
            <person name="Lomsadze A."/>
            <person name="Li W."/>
            <person name="Lilly W.W."/>
            <person name="Ma L.J."/>
            <person name="Mackey A.J."/>
            <person name="Manning G."/>
            <person name="Martin F."/>
            <person name="Muraguchi H."/>
            <person name="Natvig D.O."/>
            <person name="Palmerini H."/>
            <person name="Ramesh M.A."/>
            <person name="Rehmeyer C.J."/>
            <person name="Roe B.A."/>
            <person name="Shenoy N."/>
            <person name="Stanke M."/>
            <person name="Ter-Hovhannisyan V."/>
            <person name="Tunlid A."/>
            <person name="Velagapudi R."/>
            <person name="Vision T.J."/>
            <person name="Zeng Q."/>
            <person name="Zolan M.E."/>
            <person name="Pukkila P.J."/>
        </authorList>
    </citation>
    <scope>NUCLEOTIDE SEQUENCE [LARGE SCALE GENOMIC DNA]</scope>
    <source>
        <strain evidence="3">Okayama-7 / 130 / ATCC MYA-4618 / FGSC 9003</strain>
    </source>
</reference>
<dbReference type="KEGG" id="cci:CC1G_08372"/>
<evidence type="ECO:0000256" key="1">
    <source>
        <dbReference type="SAM" id="SignalP"/>
    </source>
</evidence>
<evidence type="ECO:0000313" key="3">
    <source>
        <dbReference type="Proteomes" id="UP000001861"/>
    </source>
</evidence>
<sequence>MVAMFIVMTYLTFHLIPIIAFRDGAFDGAGLIPNKEILGWKIHGPVVDLPPLYEEYFDYEESLPQNIVSATRTKYIHFANHVHLLGFNNHLQELVLNAHLAYLSNRSFVFYEYVWSPAWEEGKLWSVWPEGSGEVEVVGQQDGGTRAKGRIVNGAGGGKIIPSRIPLSVFLGGWVGGGVRVNATGKGEEDDLTPVSRPHFEDICPEQERFYIRANEVSDSPLSRYVNDGRSGSKKVRESTGEEIMKAWVARLGMQDVRDQRCVEIVKDTGQVFDFWVFGTPSIHPLWPSLRLSPALQHWSWSPLVYGVFSRNALGLDFTWPKGPRGIPNAPGGIQLFGPHVKAIVEHEFRTAQQTRLPAITLGYPDYPNHYPYPPFVNSSEELALGAPDVDGLRGAPIITLPYPQTPSAGGQSLQPSSTKSVAPSTLPILALHLRRGDFAEHCSNLAEWNSPFTGFCSLSSANVPFVGGDRRPGVGDQFTVPRVVEGSTPLDGGNSGYEHDRARLARVTISIPDDHEGGDVGTRKVNSKVEFAVSHPPGEWAPTVPPQTEALVHDVPTNEAKKAIYMKRCFPSTEQIGRRVGEVVHDWAAWKFVKFVEAFEMGSRDAGRREDSYQVELSELRRSLEGSVRSVYLMTNGGDAWAGEVGREVGRVLKELEVKIDVEVVVSREQSTGESEKRTRSFKWSNPNWELYVVVGRDDDLDSRDTWEDDELIDGAADDTDPKSSSHAASKLTISSSRNLVLTPEEKHASQAVDMYVAQRAELLIGNGFSSLTSNAVMLRMKDGLDGVQTRFW</sequence>
<comment type="caution">
    <text evidence="2">The sequence shown here is derived from an EMBL/GenBank/DDBJ whole genome shotgun (WGS) entry which is preliminary data.</text>
</comment>
<dbReference type="HOGENOM" id="CLU_014826_0_0_1"/>
<feature type="chain" id="PRO_5002724497" evidence="1">
    <location>
        <begin position="21"/>
        <end position="794"/>
    </location>
</feature>
<proteinExistence type="predicted"/>
<feature type="signal peptide" evidence="1">
    <location>
        <begin position="1"/>
        <end position="20"/>
    </location>
</feature>